<dbReference type="Proteomes" id="UP000247922">
    <property type="component" value="Unassembled WGS sequence"/>
</dbReference>
<evidence type="ECO:0000256" key="3">
    <source>
        <dbReference type="ARBA" id="ARBA00022801"/>
    </source>
</evidence>
<dbReference type="InterPro" id="IPR006710">
    <property type="entry name" value="Glyco_hydro_43"/>
</dbReference>
<dbReference type="InterPro" id="IPR023296">
    <property type="entry name" value="Glyco_hydro_beta-prop_sf"/>
</dbReference>
<name>A0A2V3WI28_9BACI</name>
<evidence type="ECO:0000256" key="2">
    <source>
        <dbReference type="ARBA" id="ARBA00022651"/>
    </source>
</evidence>
<evidence type="ECO:0000256" key="4">
    <source>
        <dbReference type="ARBA" id="ARBA00023277"/>
    </source>
</evidence>
<dbReference type="InterPro" id="IPR052176">
    <property type="entry name" value="Glycosyl_Hydrlase_43_Enz"/>
</dbReference>
<dbReference type="Pfam" id="PF04616">
    <property type="entry name" value="Glyco_hydro_43"/>
    <property type="match status" value="1"/>
</dbReference>
<dbReference type="CDD" id="cd18620">
    <property type="entry name" value="GH43_XylA-like"/>
    <property type="match status" value="1"/>
</dbReference>
<proteinExistence type="inferred from homology"/>
<sequence length="491" mass="55408">MKRQAKNPYLPSYEYVPDGEPYVFGDRLYVYGSHDKFNGKLFCLNDYVCWSAPVDDLSNWRCEGVIYKKNQDPMNRLGFYQMYAPDMVEGSDGRYYLYYTLAFQSVIAIAVSDTPAGHYQFYGYLSDASGKLFWNNHKDPLLFDPGVLVDDDGRVYLYSGFAPKNDVPFFLTGWKKRSTKGGYVIELESDMKTVKTEPVCIFPKVGEAEGTGFEGHEFFEASSIRKIADTYYFIYSSINGHELCYATSQRPTGGFTYRGTIISNGDLFINGCSKDRQAYNYIGNNHGSIVCVKNQWYVFYHRQTNRHHYSRQGLAEPIDIQADGTIPQVGMSSSGLTNGPLVGKGEYQAAIACHLMAKHGAGRYGTYFGALTFRTHPYFTQTGKDRENHPTQYIANMRDGAVAGFKSFLIEDLQEIAVQVQSTGVGVMYVSTALSSEPIAEISVNKSNRYSYFRSSVDLKNKEVALYFCYKGSGKVNFKSFVLNEHAHEVQ</sequence>
<dbReference type="GO" id="GO:0004553">
    <property type="term" value="F:hydrolase activity, hydrolyzing O-glycosyl compounds"/>
    <property type="evidence" value="ECO:0007669"/>
    <property type="project" value="InterPro"/>
</dbReference>
<keyword evidence="3 7" id="KW-0378">Hydrolase</keyword>
<reference evidence="8 9" key="1">
    <citation type="submission" date="2018-05" db="EMBL/GenBank/DDBJ databases">
        <title>Genomic Encyclopedia of Type Strains, Phase IV (KMG-IV): sequencing the most valuable type-strain genomes for metagenomic binning, comparative biology and taxonomic classification.</title>
        <authorList>
            <person name="Goeker M."/>
        </authorList>
    </citation>
    <scope>NUCLEOTIDE SEQUENCE [LARGE SCALE GENOMIC DNA]</scope>
    <source>
        <strain evidence="8 9">DSM 22440</strain>
    </source>
</reference>
<keyword evidence="2" id="KW-0858">Xylan degradation</keyword>
<evidence type="ECO:0000256" key="7">
    <source>
        <dbReference type="RuleBase" id="RU361187"/>
    </source>
</evidence>
<keyword evidence="4" id="KW-0119">Carbohydrate metabolism</keyword>
<gene>
    <name evidence="8" type="ORF">DES38_11227</name>
</gene>
<keyword evidence="2" id="KW-0624">Polysaccharide degradation</keyword>
<feature type="site" description="Important for catalytic activity, responsible for pKa modulation of the active site Glu and correct orientation of both the proton donor and substrate" evidence="6">
    <location>
        <position position="144"/>
    </location>
</feature>
<dbReference type="GO" id="GO:0045493">
    <property type="term" value="P:xylan catabolic process"/>
    <property type="evidence" value="ECO:0007669"/>
    <property type="project" value="UniProtKB-KW"/>
</dbReference>
<dbReference type="SUPFAM" id="SSF75005">
    <property type="entry name" value="Arabinanase/levansucrase/invertase"/>
    <property type="match status" value="1"/>
</dbReference>
<evidence type="ECO:0000313" key="8">
    <source>
        <dbReference type="EMBL" id="PXW88459.1"/>
    </source>
</evidence>
<comment type="similarity">
    <text evidence="1 7">Belongs to the glycosyl hydrolase 43 family.</text>
</comment>
<dbReference type="AlphaFoldDB" id="A0A2V3WI28"/>
<keyword evidence="5 7" id="KW-0326">Glycosidase</keyword>
<dbReference type="OrthoDB" id="9801455at2"/>
<accession>A0A2V3WI28</accession>
<dbReference type="EMBL" id="QJJR01000012">
    <property type="protein sequence ID" value="PXW88459.1"/>
    <property type="molecule type" value="Genomic_DNA"/>
</dbReference>
<evidence type="ECO:0000256" key="6">
    <source>
        <dbReference type="PIRSR" id="PIRSR606710-2"/>
    </source>
</evidence>
<comment type="caution">
    <text evidence="8">The sequence shown here is derived from an EMBL/GenBank/DDBJ whole genome shotgun (WGS) entry which is preliminary data.</text>
</comment>
<organism evidence="8 9">
    <name type="scientific">Streptohalobacillus salinus</name>
    <dbReference type="NCBI Taxonomy" id="621096"/>
    <lineage>
        <taxon>Bacteria</taxon>
        <taxon>Bacillati</taxon>
        <taxon>Bacillota</taxon>
        <taxon>Bacilli</taxon>
        <taxon>Bacillales</taxon>
        <taxon>Bacillaceae</taxon>
        <taxon>Streptohalobacillus</taxon>
    </lineage>
</organism>
<protein>
    <submittedName>
        <fullName evidence="8">Glycosyl hydrolase family 43</fullName>
    </submittedName>
</protein>
<dbReference type="RefSeq" id="WP_110251870.1">
    <property type="nucleotide sequence ID" value="NZ_QJJR01000012.1"/>
</dbReference>
<evidence type="ECO:0000256" key="1">
    <source>
        <dbReference type="ARBA" id="ARBA00009865"/>
    </source>
</evidence>
<keyword evidence="9" id="KW-1185">Reference proteome</keyword>
<evidence type="ECO:0000313" key="9">
    <source>
        <dbReference type="Proteomes" id="UP000247922"/>
    </source>
</evidence>
<dbReference type="Gene3D" id="2.115.10.20">
    <property type="entry name" value="Glycosyl hydrolase domain, family 43"/>
    <property type="match status" value="1"/>
</dbReference>
<dbReference type="PANTHER" id="PTHR43772">
    <property type="entry name" value="ENDO-1,4-BETA-XYLANASE"/>
    <property type="match status" value="1"/>
</dbReference>
<evidence type="ECO:0000256" key="5">
    <source>
        <dbReference type="ARBA" id="ARBA00023295"/>
    </source>
</evidence>
<dbReference type="PANTHER" id="PTHR43772:SF2">
    <property type="entry name" value="PUTATIVE (AFU_ORTHOLOGUE AFUA_2G04480)-RELATED"/>
    <property type="match status" value="1"/>
</dbReference>